<organism evidence="3 4">
    <name type="scientific">Porites evermanni</name>
    <dbReference type="NCBI Taxonomy" id="104178"/>
    <lineage>
        <taxon>Eukaryota</taxon>
        <taxon>Metazoa</taxon>
        <taxon>Cnidaria</taxon>
        <taxon>Anthozoa</taxon>
        <taxon>Hexacorallia</taxon>
        <taxon>Scleractinia</taxon>
        <taxon>Fungiina</taxon>
        <taxon>Poritidae</taxon>
        <taxon>Porites</taxon>
    </lineage>
</organism>
<reference evidence="3 4" key="1">
    <citation type="submission" date="2022-05" db="EMBL/GenBank/DDBJ databases">
        <authorList>
            <consortium name="Genoscope - CEA"/>
            <person name="William W."/>
        </authorList>
    </citation>
    <scope>NUCLEOTIDE SEQUENCE [LARGE SCALE GENOMIC DNA]</scope>
</reference>
<name>A0ABN8MPG4_9CNID</name>
<gene>
    <name evidence="3" type="ORF">PEVE_00038281</name>
</gene>
<evidence type="ECO:0000259" key="2">
    <source>
        <dbReference type="Pfam" id="PF13229"/>
    </source>
</evidence>
<proteinExistence type="predicted"/>
<dbReference type="PANTHER" id="PTHR36453">
    <property type="entry name" value="SECRETED PROTEIN-RELATED"/>
    <property type="match status" value="1"/>
</dbReference>
<dbReference type="PANTHER" id="PTHR36453:SF1">
    <property type="entry name" value="RIGHT HANDED BETA HELIX DOMAIN-CONTAINING PROTEIN"/>
    <property type="match status" value="1"/>
</dbReference>
<feature type="chain" id="PRO_5045157145" description="Right handed beta helix domain-containing protein" evidence="1">
    <location>
        <begin position="25"/>
        <end position="707"/>
    </location>
</feature>
<dbReference type="InterPro" id="IPR039448">
    <property type="entry name" value="Beta_helix"/>
</dbReference>
<dbReference type="Proteomes" id="UP001159427">
    <property type="component" value="Unassembled WGS sequence"/>
</dbReference>
<dbReference type="InterPro" id="IPR011050">
    <property type="entry name" value="Pectin_lyase_fold/virulence"/>
</dbReference>
<comment type="caution">
    <text evidence="3">The sequence shown here is derived from an EMBL/GenBank/DDBJ whole genome shotgun (WGS) entry which is preliminary data.</text>
</comment>
<protein>
    <recommendedName>
        <fullName evidence="2">Right handed beta helix domain-containing protein</fullName>
    </recommendedName>
</protein>
<dbReference type="SUPFAM" id="SSF51126">
    <property type="entry name" value="Pectin lyase-like"/>
    <property type="match status" value="1"/>
</dbReference>
<dbReference type="Pfam" id="PF13229">
    <property type="entry name" value="Beta_helix"/>
    <property type="match status" value="1"/>
</dbReference>
<accession>A0ABN8MPG4</accession>
<feature type="signal peptide" evidence="1">
    <location>
        <begin position="1"/>
        <end position="24"/>
    </location>
</feature>
<keyword evidence="1" id="KW-0732">Signal</keyword>
<feature type="domain" description="Right handed beta helix" evidence="2">
    <location>
        <begin position="329"/>
        <end position="497"/>
    </location>
</feature>
<evidence type="ECO:0000256" key="1">
    <source>
        <dbReference type="SAM" id="SignalP"/>
    </source>
</evidence>
<dbReference type="InterPro" id="IPR012334">
    <property type="entry name" value="Pectin_lyas_fold"/>
</dbReference>
<dbReference type="EMBL" id="CALNXI010000645">
    <property type="protein sequence ID" value="CAH3030626.1"/>
    <property type="molecule type" value="Genomic_DNA"/>
</dbReference>
<evidence type="ECO:0000313" key="4">
    <source>
        <dbReference type="Proteomes" id="UP001159427"/>
    </source>
</evidence>
<dbReference type="Gene3D" id="2.160.20.10">
    <property type="entry name" value="Single-stranded right-handed beta-helix, Pectin lyase-like"/>
    <property type="match status" value="2"/>
</dbReference>
<keyword evidence="4" id="KW-1185">Reference proteome</keyword>
<evidence type="ECO:0000313" key="3">
    <source>
        <dbReference type="EMBL" id="CAH3030626.1"/>
    </source>
</evidence>
<sequence length="707" mass="79491">MASQAVKSLLLLGVVVIVTVQVSAKLFYVNGPQDRIQDCVDSLTEPGDECVIQPGVYHEHVTIKNKQGSEGSPIVIRGHPQEETKLDGTVPVKPKDGKWVKMSNGAYKAVIDQDIWQLFIDGKMMTNARWPNSLWSDKTIFDNKYWAHSSTKSTRGLMIDNGQHKLAESGLDATGAMAVLNVGSFCTFTKKVLKHKKETPDRFTYEDDFGSSLNFKPKNNQYFLEDKLEFLDNPGEWFYDKSSKTLYVMTLSGSSPEGSDVRGKVQTLAFTITDSTYLLIKDLTFFATTLDARSNIDKLELNSLHFKFPTYSRRMLHETDPPKWTKVFAGQGSIRIYNNTFYGTDGIALEYEGVNDTVENNLFEYNDWSGANMVKAQGGAGTVVSQSRGDKFIRNTLRNNGASVGFRTGYASKAKLNDISRTCWGMLQHDGAGIQSQIKRQTNLVMEQNWVYDSPKYGLRFDGGPPKIGRHGTMRRNVIRKTNGMMVKGDEHTVDHNLIFHKFTKSGDHDGQGSKCNLCVLRYVRQNPIAINHNTVVEYNAADIANGGVHNKKLYPMSDKLLGNVIGDVRKQLMDPDNMDFRPKQGSSYIQDDVGPYNYEESKTKYWIPGRIQYKASNPVPPDGATKVKAASRNVLMWLNSFGGRAHVLYLGTSPNVLKQQGVARGEQNVVKLRKPLESGKEYFWRVDTRINNKVTYKGDVWSFKTI</sequence>